<keyword evidence="3" id="KW-1185">Reference proteome</keyword>
<keyword evidence="2" id="KW-0808">Transferase</keyword>
<dbReference type="AlphaFoldDB" id="A0A7W9S7N8"/>
<comment type="caution">
    <text evidence="2">The sequence shown here is derived from an EMBL/GenBank/DDBJ whole genome shotgun (WGS) entry which is preliminary data.</text>
</comment>
<gene>
    <name evidence="2" type="ORF">HNR59_003893</name>
</gene>
<name>A0A7W9S7N8_9HYPH</name>
<keyword evidence="1" id="KW-0472">Membrane</keyword>
<accession>A0A7W9S7N8</accession>
<feature type="transmembrane region" description="Helical" evidence="1">
    <location>
        <begin position="45"/>
        <end position="70"/>
    </location>
</feature>
<protein>
    <submittedName>
        <fullName evidence="2">Glucan phosphoethanolaminetransferase (Alkaline phosphatase superfamily)</fullName>
    </submittedName>
</protein>
<dbReference type="RefSeq" id="WP_183832673.1">
    <property type="nucleotide sequence ID" value="NZ_JACHEU010000006.1"/>
</dbReference>
<evidence type="ECO:0000256" key="1">
    <source>
        <dbReference type="SAM" id="Phobius"/>
    </source>
</evidence>
<organism evidence="2 3">
    <name type="scientific">Aquamicrobium lusatiense</name>
    <dbReference type="NCBI Taxonomy" id="89772"/>
    <lineage>
        <taxon>Bacteria</taxon>
        <taxon>Pseudomonadati</taxon>
        <taxon>Pseudomonadota</taxon>
        <taxon>Alphaproteobacteria</taxon>
        <taxon>Hyphomicrobiales</taxon>
        <taxon>Phyllobacteriaceae</taxon>
        <taxon>Aquamicrobium</taxon>
    </lineage>
</organism>
<dbReference type="EMBL" id="JACHEU010000006">
    <property type="protein sequence ID" value="MBB6014498.1"/>
    <property type="molecule type" value="Genomic_DNA"/>
</dbReference>
<proteinExistence type="predicted"/>
<evidence type="ECO:0000313" key="2">
    <source>
        <dbReference type="EMBL" id="MBB6014498.1"/>
    </source>
</evidence>
<dbReference type="GO" id="GO:0016740">
    <property type="term" value="F:transferase activity"/>
    <property type="evidence" value="ECO:0007669"/>
    <property type="project" value="UniProtKB-KW"/>
</dbReference>
<feature type="transmembrane region" description="Helical" evidence="1">
    <location>
        <begin position="107"/>
        <end position="128"/>
    </location>
</feature>
<dbReference type="Proteomes" id="UP000533306">
    <property type="component" value="Unassembled WGS sequence"/>
</dbReference>
<evidence type="ECO:0000313" key="3">
    <source>
        <dbReference type="Proteomes" id="UP000533306"/>
    </source>
</evidence>
<reference evidence="2 3" key="1">
    <citation type="submission" date="2020-08" db="EMBL/GenBank/DDBJ databases">
        <title>Genomic Encyclopedia of Type Strains, Phase IV (KMG-IV): sequencing the most valuable type-strain genomes for metagenomic binning, comparative biology and taxonomic classification.</title>
        <authorList>
            <person name="Goeker M."/>
        </authorList>
    </citation>
    <scope>NUCLEOTIDE SEQUENCE [LARGE SCALE GENOMIC DNA]</scope>
    <source>
        <strain evidence="2 3">DSM 11099</strain>
    </source>
</reference>
<keyword evidence="1" id="KW-1133">Transmembrane helix</keyword>
<feature type="transmembrane region" description="Helical" evidence="1">
    <location>
        <begin position="77"/>
        <end position="95"/>
    </location>
</feature>
<keyword evidence="1" id="KW-0812">Transmembrane</keyword>
<sequence length="138" mass="13828">MTLILLAILLTIMMCVIAYNLAIYALPVMVAISAAQYAWGAGAGVLLSGMAAAAAALLSIALVIVVVGFARNPVLRLAALALFAVPAVVAGYALVHGVTKNMLDPGIGLMLLCGAGGLVIGIAAMLNLNALGEAVLSR</sequence>